<dbReference type="AlphaFoldDB" id="A0A8J1UGE4"/>
<gene>
    <name evidence="6" type="ORF">OFUS_LOCUS8198</name>
</gene>
<evidence type="ECO:0000256" key="3">
    <source>
        <dbReference type="ARBA" id="ARBA00022801"/>
    </source>
</evidence>
<dbReference type="PANTHER" id="PTHR24276">
    <property type="entry name" value="POLYSERASE-RELATED"/>
    <property type="match status" value="1"/>
</dbReference>
<dbReference type="PROSITE" id="PS00134">
    <property type="entry name" value="TRYPSIN_HIS"/>
    <property type="match status" value="1"/>
</dbReference>
<evidence type="ECO:0000256" key="2">
    <source>
        <dbReference type="ARBA" id="ARBA00022670"/>
    </source>
</evidence>
<dbReference type="OrthoDB" id="6274970at2759"/>
<dbReference type="InterPro" id="IPR001254">
    <property type="entry name" value="Trypsin_dom"/>
</dbReference>
<dbReference type="EMBL" id="CAIIXF020000004">
    <property type="protein sequence ID" value="CAH1781638.1"/>
    <property type="molecule type" value="Genomic_DNA"/>
</dbReference>
<keyword evidence="5" id="KW-1015">Disulfide bond</keyword>
<keyword evidence="2" id="KW-0645">Protease</keyword>
<evidence type="ECO:0000313" key="6">
    <source>
        <dbReference type="EMBL" id="CAH1781638.1"/>
    </source>
</evidence>
<dbReference type="InterPro" id="IPR009003">
    <property type="entry name" value="Peptidase_S1_PA"/>
</dbReference>
<dbReference type="GO" id="GO:0006508">
    <property type="term" value="P:proteolysis"/>
    <property type="evidence" value="ECO:0007669"/>
    <property type="project" value="UniProtKB-KW"/>
</dbReference>
<dbReference type="PANTHER" id="PTHR24276:SF98">
    <property type="entry name" value="FI18310P1-RELATED"/>
    <property type="match status" value="1"/>
</dbReference>
<comment type="caution">
    <text evidence="6">The sequence shown here is derived from an EMBL/GenBank/DDBJ whole genome shotgun (WGS) entry which is preliminary data.</text>
</comment>
<dbReference type="CDD" id="cd00190">
    <property type="entry name" value="Tryp_SPc"/>
    <property type="match status" value="1"/>
</dbReference>
<dbReference type="SMART" id="SM00020">
    <property type="entry name" value="Tryp_SPc"/>
    <property type="match status" value="1"/>
</dbReference>
<dbReference type="FunFam" id="2.40.10.10:FF:000068">
    <property type="entry name" value="transmembrane protease serine 2"/>
    <property type="match status" value="1"/>
</dbReference>
<dbReference type="Gene3D" id="2.40.10.10">
    <property type="entry name" value="Trypsin-like serine proteases"/>
    <property type="match status" value="1"/>
</dbReference>
<evidence type="ECO:0000256" key="1">
    <source>
        <dbReference type="ARBA" id="ARBA00007664"/>
    </source>
</evidence>
<keyword evidence="7" id="KW-1185">Reference proteome</keyword>
<sequence length="273" mass="28809">MFAILLLAAAVSAAPHAPVPALYEPNNQIVNGEIARQHEFPFQISLKRQGLFGSSHSCGAVMIDSTWIMSAAHCTQGGRQELELVAGAHRRNREDVTGAEQVRTVSQLVNHPGFRNDGSQGFPDDICLMRVNQPFSIDGRTAAVIPRASGSTDFAGQSCTISGWGDTTAGDGVPADALRKTTLPVLSQTECAAFWSQVNFARHICIFDVSGNTGSCQGDSGGPMRCSEGGQNVVAGVTSWGVVGCTGMPNVYTRVASYNSWICQTTGNAVQGC</sequence>
<comment type="similarity">
    <text evidence="1">Belongs to the peptidase S1 family.</text>
</comment>
<dbReference type="InterPro" id="IPR018114">
    <property type="entry name" value="TRYPSIN_HIS"/>
</dbReference>
<dbReference type="Proteomes" id="UP000749559">
    <property type="component" value="Unassembled WGS sequence"/>
</dbReference>
<dbReference type="InterPro" id="IPR001314">
    <property type="entry name" value="Peptidase_S1A"/>
</dbReference>
<dbReference type="FunFam" id="2.40.10.10:FF:000036">
    <property type="entry name" value="Trypsin beta"/>
    <property type="match status" value="1"/>
</dbReference>
<dbReference type="GO" id="GO:0004252">
    <property type="term" value="F:serine-type endopeptidase activity"/>
    <property type="evidence" value="ECO:0007669"/>
    <property type="project" value="InterPro"/>
</dbReference>
<dbReference type="SUPFAM" id="SSF50494">
    <property type="entry name" value="Trypsin-like serine proteases"/>
    <property type="match status" value="1"/>
</dbReference>
<accession>A0A8J1UGE4</accession>
<keyword evidence="3" id="KW-0378">Hydrolase</keyword>
<name>A0A8J1UGE4_OWEFU</name>
<evidence type="ECO:0000256" key="4">
    <source>
        <dbReference type="ARBA" id="ARBA00022825"/>
    </source>
</evidence>
<dbReference type="PROSITE" id="PS50240">
    <property type="entry name" value="TRYPSIN_DOM"/>
    <property type="match status" value="1"/>
</dbReference>
<keyword evidence="4" id="KW-0720">Serine protease</keyword>
<dbReference type="Pfam" id="PF00089">
    <property type="entry name" value="Trypsin"/>
    <property type="match status" value="1"/>
</dbReference>
<organism evidence="6 7">
    <name type="scientific">Owenia fusiformis</name>
    <name type="common">Polychaete worm</name>
    <dbReference type="NCBI Taxonomy" id="6347"/>
    <lineage>
        <taxon>Eukaryota</taxon>
        <taxon>Metazoa</taxon>
        <taxon>Spiralia</taxon>
        <taxon>Lophotrochozoa</taxon>
        <taxon>Annelida</taxon>
        <taxon>Polychaeta</taxon>
        <taxon>Sedentaria</taxon>
        <taxon>Canalipalpata</taxon>
        <taxon>Sabellida</taxon>
        <taxon>Oweniida</taxon>
        <taxon>Oweniidae</taxon>
        <taxon>Owenia</taxon>
    </lineage>
</organism>
<reference evidence="6" key="1">
    <citation type="submission" date="2022-03" db="EMBL/GenBank/DDBJ databases">
        <authorList>
            <person name="Martin C."/>
        </authorList>
    </citation>
    <scope>NUCLEOTIDE SEQUENCE</scope>
</reference>
<proteinExistence type="inferred from homology"/>
<dbReference type="InterPro" id="IPR050430">
    <property type="entry name" value="Peptidase_S1"/>
</dbReference>
<protein>
    <submittedName>
        <fullName evidence="6">Uncharacterized protein</fullName>
    </submittedName>
</protein>
<dbReference type="InterPro" id="IPR043504">
    <property type="entry name" value="Peptidase_S1_PA_chymotrypsin"/>
</dbReference>
<dbReference type="PRINTS" id="PR00722">
    <property type="entry name" value="CHYMOTRYPSIN"/>
</dbReference>
<evidence type="ECO:0000313" key="7">
    <source>
        <dbReference type="Proteomes" id="UP000749559"/>
    </source>
</evidence>
<evidence type="ECO:0000256" key="5">
    <source>
        <dbReference type="ARBA" id="ARBA00023157"/>
    </source>
</evidence>